<proteinExistence type="predicted"/>
<dbReference type="RefSeq" id="WP_157185512.1">
    <property type="nucleotide sequence ID" value="NZ_JACHIT010000002.1"/>
</dbReference>
<evidence type="ECO:0000256" key="1">
    <source>
        <dbReference type="SAM" id="Phobius"/>
    </source>
</evidence>
<comment type="caution">
    <text evidence="2">The sequence shown here is derived from an EMBL/GenBank/DDBJ whole genome shotgun (WGS) entry which is preliminary data.</text>
</comment>
<feature type="transmembrane region" description="Helical" evidence="1">
    <location>
        <begin position="165"/>
        <end position="186"/>
    </location>
</feature>
<dbReference type="Proteomes" id="UP000540412">
    <property type="component" value="Unassembled WGS sequence"/>
</dbReference>
<keyword evidence="1" id="KW-0812">Transmembrane</keyword>
<gene>
    <name evidence="2" type="ORF">BJY24_004864</name>
</gene>
<name>A0A7W9PGY7_9NOCA</name>
<protein>
    <submittedName>
        <fullName evidence="2">Putative membrane protein YagU involved in acid resistance</fullName>
    </submittedName>
</protein>
<feature type="transmembrane region" description="Helical" evidence="1">
    <location>
        <begin position="434"/>
        <end position="454"/>
    </location>
</feature>
<feature type="transmembrane region" description="Helical" evidence="1">
    <location>
        <begin position="140"/>
        <end position="159"/>
    </location>
</feature>
<keyword evidence="1" id="KW-1133">Transmembrane helix</keyword>
<feature type="transmembrane region" description="Helical" evidence="1">
    <location>
        <begin position="350"/>
        <end position="373"/>
    </location>
</feature>
<organism evidence="2 3">
    <name type="scientific">Nocardia transvalensis</name>
    <dbReference type="NCBI Taxonomy" id="37333"/>
    <lineage>
        <taxon>Bacteria</taxon>
        <taxon>Bacillati</taxon>
        <taxon>Actinomycetota</taxon>
        <taxon>Actinomycetes</taxon>
        <taxon>Mycobacteriales</taxon>
        <taxon>Nocardiaceae</taxon>
        <taxon>Nocardia</taxon>
    </lineage>
</organism>
<feature type="transmembrane region" description="Helical" evidence="1">
    <location>
        <begin position="385"/>
        <end position="405"/>
    </location>
</feature>
<accession>A0A7W9PGY7</accession>
<feature type="transmembrane region" description="Helical" evidence="1">
    <location>
        <begin position="34"/>
        <end position="54"/>
    </location>
</feature>
<feature type="transmembrane region" description="Helical" evidence="1">
    <location>
        <begin position="273"/>
        <end position="305"/>
    </location>
</feature>
<feature type="transmembrane region" description="Helical" evidence="1">
    <location>
        <begin position="7"/>
        <end position="28"/>
    </location>
</feature>
<evidence type="ECO:0000313" key="3">
    <source>
        <dbReference type="Proteomes" id="UP000540412"/>
    </source>
</evidence>
<sequence>MVAGSAGGVAFGAIMALIGFLPTVAALVRSDSPVVGTVVHMTIAAILGAGFGVLASRQTIDGGDLLFWGLIYGVAWWFAGPLTLLPALSGDPVRWTVADARELFPSLVGHLVYGAVTAAVFAVAAKRFPGRSSRGVDIRTAAFATLAGIVSGLLLSAVLRPMQGGGYTLVIAGSFLGAGYGLLFGARREGTGPALIRGTVYGLLWWLVAGLTLPSLLAGDGLDWTAQAARAAVPALPGYLLVGAGTAAAFRLFDGVTRAVLSDDVRDGYADRLIAGGAVSVLHGIVAGLTGGVVFTGVMVAVGFLPTVAALADSGSVIVGLVVHLLISLTIGVTYALFFRGRSFDAAAGIGWGVSYGLLWWVLGNLLLLPLLLGEMPHWSAETVAEAFPSLVGHLSYGAVLGLTYQRLEQRVSPPPRSRAASARTLARDNQIRTAAPALWSLAVFVAALVPVLVS</sequence>
<feature type="transmembrane region" description="Helical" evidence="1">
    <location>
        <begin position="66"/>
        <end position="87"/>
    </location>
</feature>
<evidence type="ECO:0000313" key="2">
    <source>
        <dbReference type="EMBL" id="MBB5915952.1"/>
    </source>
</evidence>
<keyword evidence="1" id="KW-0472">Membrane</keyword>
<keyword evidence="3" id="KW-1185">Reference proteome</keyword>
<dbReference type="AlphaFoldDB" id="A0A7W9PGY7"/>
<feature type="transmembrane region" description="Helical" evidence="1">
    <location>
        <begin position="198"/>
        <end position="219"/>
    </location>
</feature>
<feature type="transmembrane region" description="Helical" evidence="1">
    <location>
        <begin position="317"/>
        <end position="338"/>
    </location>
</feature>
<feature type="transmembrane region" description="Helical" evidence="1">
    <location>
        <begin position="107"/>
        <end position="128"/>
    </location>
</feature>
<reference evidence="2 3" key="1">
    <citation type="submission" date="2020-08" db="EMBL/GenBank/DDBJ databases">
        <title>Sequencing the genomes of 1000 actinobacteria strains.</title>
        <authorList>
            <person name="Klenk H.-P."/>
        </authorList>
    </citation>
    <scope>NUCLEOTIDE SEQUENCE [LARGE SCALE GENOMIC DNA]</scope>
    <source>
        <strain evidence="2 3">DSM 43582</strain>
    </source>
</reference>
<feature type="transmembrane region" description="Helical" evidence="1">
    <location>
        <begin position="231"/>
        <end position="253"/>
    </location>
</feature>
<dbReference type="EMBL" id="JACHIT010000002">
    <property type="protein sequence ID" value="MBB5915952.1"/>
    <property type="molecule type" value="Genomic_DNA"/>
</dbReference>